<dbReference type="Proteomes" id="UP001153678">
    <property type="component" value="Unassembled WGS sequence"/>
</dbReference>
<dbReference type="EMBL" id="CAMKVN010012376">
    <property type="protein sequence ID" value="CAI2195392.1"/>
    <property type="molecule type" value="Genomic_DNA"/>
</dbReference>
<evidence type="ECO:0000313" key="2">
    <source>
        <dbReference type="Proteomes" id="UP001153678"/>
    </source>
</evidence>
<accession>A0A9W4T9I3</accession>
<keyword evidence="2" id="KW-1185">Reference proteome</keyword>
<feature type="non-terminal residue" evidence="1">
    <location>
        <position position="1"/>
    </location>
</feature>
<comment type="caution">
    <text evidence="1">The sequence shown here is derived from an EMBL/GenBank/DDBJ whole genome shotgun (WGS) entry which is preliminary data.</text>
</comment>
<name>A0A9W4T9I3_9GLOM</name>
<organism evidence="1 2">
    <name type="scientific">Funneliformis geosporum</name>
    <dbReference type="NCBI Taxonomy" id="1117311"/>
    <lineage>
        <taxon>Eukaryota</taxon>
        <taxon>Fungi</taxon>
        <taxon>Fungi incertae sedis</taxon>
        <taxon>Mucoromycota</taxon>
        <taxon>Glomeromycotina</taxon>
        <taxon>Glomeromycetes</taxon>
        <taxon>Glomerales</taxon>
        <taxon>Glomeraceae</taxon>
        <taxon>Funneliformis</taxon>
    </lineage>
</organism>
<reference evidence="1" key="1">
    <citation type="submission" date="2022-08" db="EMBL/GenBank/DDBJ databases">
        <authorList>
            <person name="Kallberg Y."/>
            <person name="Tangrot J."/>
            <person name="Rosling A."/>
        </authorList>
    </citation>
    <scope>NUCLEOTIDE SEQUENCE</scope>
    <source>
        <strain evidence="1">Wild A</strain>
    </source>
</reference>
<evidence type="ECO:0000313" key="1">
    <source>
        <dbReference type="EMBL" id="CAI2195392.1"/>
    </source>
</evidence>
<protein>
    <submittedName>
        <fullName evidence="1">299_t:CDS:1</fullName>
    </submittedName>
</protein>
<sequence length="348" mass="39744">QSVQARTRYNWQIYAEVSEPKQEVIRWKDAFKTSKVGNDCMSVDELYSMKHLETLCIIEYTNYPATCALVVGTTGKSKQSTVINHFWKLQNERQNIVVKNALIEDKTNMQENKAKAKVQKLQADQHVTIAMVTTGQIQQYAKSTTTKISKKFLNEKERTVKRTRTYKESNNNDNTENDHLLLLDEKSSTVSTQDQFSLMINHPMMNLRMTETMLIIKSMMIVKNSPFSLLGRNDTKDGTQIPPHQITGNTFFAQSSASETHESILRASSENLTGLNKVKVCITNALIVNDEDTEEITRLKKYLYRVMLPLIESFLKPIPDISAQTVVNITIGRSSDIVFSLMLYKNLQ</sequence>
<feature type="non-terminal residue" evidence="1">
    <location>
        <position position="348"/>
    </location>
</feature>
<proteinExistence type="predicted"/>
<dbReference type="OrthoDB" id="2441807at2759"/>
<dbReference type="AlphaFoldDB" id="A0A9W4T9I3"/>
<gene>
    <name evidence="1" type="ORF">FWILDA_LOCUS17053</name>
</gene>